<dbReference type="SUPFAM" id="SSF51905">
    <property type="entry name" value="FAD/NAD(P)-binding domain"/>
    <property type="match status" value="1"/>
</dbReference>
<evidence type="ECO:0008006" key="3">
    <source>
        <dbReference type="Google" id="ProtNLM"/>
    </source>
</evidence>
<comment type="caution">
    <text evidence="1">The sequence shown here is derived from an EMBL/GenBank/DDBJ whole genome shotgun (WGS) entry which is preliminary data.</text>
</comment>
<dbReference type="PANTHER" id="PTHR15944">
    <property type="entry name" value="FARNESYLCYSTEINE LYASE"/>
    <property type="match status" value="1"/>
</dbReference>
<protein>
    <recommendedName>
        <fullName evidence="3">Amine oxidase domain-containing protein</fullName>
    </recommendedName>
</protein>
<evidence type="ECO:0000313" key="2">
    <source>
        <dbReference type="Proteomes" id="UP000823388"/>
    </source>
</evidence>
<dbReference type="AlphaFoldDB" id="A0A8T0MTM5"/>
<dbReference type="Proteomes" id="UP000823388">
    <property type="component" value="Chromosome 9N"/>
</dbReference>
<dbReference type="Pfam" id="PF13450">
    <property type="entry name" value="NAD_binding_8"/>
    <property type="match status" value="1"/>
</dbReference>
<name>A0A8T0MTM5_PANVG</name>
<reference evidence="1" key="1">
    <citation type="submission" date="2020-05" db="EMBL/GenBank/DDBJ databases">
        <title>WGS assembly of Panicum virgatum.</title>
        <authorList>
            <person name="Lovell J.T."/>
            <person name="Jenkins J."/>
            <person name="Shu S."/>
            <person name="Juenger T.E."/>
            <person name="Schmutz J."/>
        </authorList>
    </citation>
    <scope>NUCLEOTIDE SEQUENCE</scope>
    <source>
        <strain evidence="1">AP13</strain>
    </source>
</reference>
<keyword evidence="2" id="KW-1185">Reference proteome</keyword>
<dbReference type="EMBL" id="CM029054">
    <property type="protein sequence ID" value="KAG2538116.1"/>
    <property type="molecule type" value="Genomic_DNA"/>
</dbReference>
<dbReference type="Gene3D" id="3.50.50.60">
    <property type="entry name" value="FAD/NAD(P)-binding domain"/>
    <property type="match status" value="1"/>
</dbReference>
<organism evidence="1 2">
    <name type="scientific">Panicum virgatum</name>
    <name type="common">Blackwell switchgrass</name>
    <dbReference type="NCBI Taxonomy" id="38727"/>
    <lineage>
        <taxon>Eukaryota</taxon>
        <taxon>Viridiplantae</taxon>
        <taxon>Streptophyta</taxon>
        <taxon>Embryophyta</taxon>
        <taxon>Tracheophyta</taxon>
        <taxon>Spermatophyta</taxon>
        <taxon>Magnoliopsida</taxon>
        <taxon>Liliopsida</taxon>
        <taxon>Poales</taxon>
        <taxon>Poaceae</taxon>
        <taxon>PACMAD clade</taxon>
        <taxon>Panicoideae</taxon>
        <taxon>Panicodae</taxon>
        <taxon>Paniceae</taxon>
        <taxon>Panicinae</taxon>
        <taxon>Panicum</taxon>
        <taxon>Panicum sect. Hiantes</taxon>
    </lineage>
</organism>
<dbReference type="GO" id="GO:0030327">
    <property type="term" value="P:prenylated protein catabolic process"/>
    <property type="evidence" value="ECO:0007669"/>
    <property type="project" value="TreeGrafter"/>
</dbReference>
<gene>
    <name evidence="1" type="ORF">PVAP13_9NG384900</name>
</gene>
<dbReference type="PANTHER" id="PTHR15944:SF0">
    <property type="entry name" value="PRENYLCYSTEINE LYASE DOMAIN-CONTAINING PROTEIN"/>
    <property type="match status" value="1"/>
</dbReference>
<dbReference type="InterPro" id="IPR017046">
    <property type="entry name" value="Prenylcysteine_Oxase1"/>
</dbReference>
<evidence type="ECO:0000313" key="1">
    <source>
        <dbReference type="EMBL" id="KAG2538116.1"/>
    </source>
</evidence>
<dbReference type="GO" id="GO:0001735">
    <property type="term" value="F:prenylcysteine oxidase activity"/>
    <property type="evidence" value="ECO:0007669"/>
    <property type="project" value="InterPro"/>
</dbReference>
<accession>A0A8T0MTM5</accession>
<proteinExistence type="predicted"/>
<dbReference type="InterPro" id="IPR036188">
    <property type="entry name" value="FAD/NAD-bd_sf"/>
</dbReference>
<sequence>MGAGISGASTAFFLTNYSTSLHGARLRIFERRHRVGGHLATVAIAGDRFEARGSIIHPRNLHARCFVDLPGLAIKDGGQDVWLGTWE</sequence>